<dbReference type="Proteomes" id="UP000216246">
    <property type="component" value="Chromosome"/>
</dbReference>
<gene>
    <name evidence="2" type="ORF">CKJ54_21715</name>
</gene>
<feature type="chain" id="PRO_5042088234" description="DUF2599 domain-containing protein" evidence="1">
    <location>
        <begin position="25"/>
        <end position="149"/>
    </location>
</feature>
<dbReference type="RefSeq" id="WP_095577847.1">
    <property type="nucleotide sequence ID" value="NZ_CP023147.1"/>
</dbReference>
<dbReference type="InterPro" id="IPR019719">
    <property type="entry name" value="DUF2599"/>
</dbReference>
<keyword evidence="1" id="KW-0732">Signal</keyword>
<reference evidence="2 3" key="1">
    <citation type="submission" date="2017-08" db="EMBL/GenBank/DDBJ databases">
        <title>Phylogentic analysis of Mycobacterium avium complex whole genomes.</title>
        <authorList>
            <person name="Caverly L.J."/>
            <person name="Spilker T."/>
            <person name="LiPuma J."/>
        </authorList>
    </citation>
    <scope>NUCLEOTIDE SEQUENCE [LARGE SCALE GENOMIC DNA]</scope>
    <source>
        <strain evidence="2 3">FLAC0026</strain>
    </source>
</reference>
<feature type="signal peptide" evidence="1">
    <location>
        <begin position="1"/>
        <end position="24"/>
    </location>
</feature>
<evidence type="ECO:0000256" key="1">
    <source>
        <dbReference type="SAM" id="SignalP"/>
    </source>
</evidence>
<proteinExistence type="predicted"/>
<evidence type="ECO:0000313" key="2">
    <source>
        <dbReference type="EMBL" id="ASW92200.1"/>
    </source>
</evidence>
<dbReference type="Pfam" id="PF10783">
    <property type="entry name" value="DUF2599"/>
    <property type="match status" value="1"/>
</dbReference>
<dbReference type="AlphaFoldDB" id="A0AAC9YML7"/>
<evidence type="ECO:0000313" key="3">
    <source>
        <dbReference type="Proteomes" id="UP000216246"/>
    </source>
</evidence>
<dbReference type="KEGG" id="mmal:CKJ54_21715"/>
<sequence length="149" mass="15868">MRVLLTAPAVVLVALCCPPPHAIAAPDPAPGTGAANPPPVSPPFVDRTEWAQWQGRGSLRVFPTAAGRTASRAPTSMAWADEAWAEVLALAPDADTPGMRAQFLCHWQFGELARPGKTSWNLEPWRPVVDDAEMVASDCNPGGREESFG</sequence>
<organism evidence="2 3">
    <name type="scientific">Mycobacterium marseillense</name>
    <dbReference type="NCBI Taxonomy" id="701042"/>
    <lineage>
        <taxon>Bacteria</taxon>
        <taxon>Bacillati</taxon>
        <taxon>Actinomycetota</taxon>
        <taxon>Actinomycetes</taxon>
        <taxon>Mycobacteriales</taxon>
        <taxon>Mycobacteriaceae</taxon>
        <taxon>Mycobacterium</taxon>
        <taxon>Mycobacterium avium complex (MAC)</taxon>
    </lineage>
</organism>
<evidence type="ECO:0008006" key="4">
    <source>
        <dbReference type="Google" id="ProtNLM"/>
    </source>
</evidence>
<protein>
    <recommendedName>
        <fullName evidence="4">DUF2599 domain-containing protein</fullName>
    </recommendedName>
</protein>
<accession>A0AAC9YML7</accession>
<name>A0AAC9YML7_9MYCO</name>
<dbReference type="EMBL" id="CP023147">
    <property type="protein sequence ID" value="ASW92200.1"/>
    <property type="molecule type" value="Genomic_DNA"/>
</dbReference>